<dbReference type="InterPro" id="IPR029016">
    <property type="entry name" value="GAF-like_dom_sf"/>
</dbReference>
<dbReference type="InterPro" id="IPR003018">
    <property type="entry name" value="GAF"/>
</dbReference>
<dbReference type="RefSeq" id="WP_092895657.1">
    <property type="nucleotide sequence ID" value="NZ_FOKK01000004.1"/>
</dbReference>
<dbReference type="Pfam" id="PF13185">
    <property type="entry name" value="GAF_2"/>
    <property type="match status" value="1"/>
</dbReference>
<dbReference type="SUPFAM" id="SSF55781">
    <property type="entry name" value="GAF domain-like"/>
    <property type="match status" value="1"/>
</dbReference>
<organism evidence="2 3">
    <name type="scientific">Algoriphagus aquimarinus</name>
    <dbReference type="NCBI Taxonomy" id="237018"/>
    <lineage>
        <taxon>Bacteria</taxon>
        <taxon>Pseudomonadati</taxon>
        <taxon>Bacteroidota</taxon>
        <taxon>Cytophagia</taxon>
        <taxon>Cytophagales</taxon>
        <taxon>Cyclobacteriaceae</taxon>
        <taxon>Algoriphagus</taxon>
    </lineage>
</organism>
<feature type="domain" description="GAF" evidence="1">
    <location>
        <begin position="323"/>
        <end position="396"/>
    </location>
</feature>
<dbReference type="Gene3D" id="3.30.450.40">
    <property type="match status" value="1"/>
</dbReference>
<dbReference type="AlphaFoldDB" id="A0A1I0YB25"/>
<keyword evidence="3" id="KW-1185">Reference proteome</keyword>
<accession>A0A1I0YB25</accession>
<dbReference type="OrthoDB" id="627374at2"/>
<sequence>MDSLDKIKGNINSSFLDFKLLLERWEALADNIHPSTCLYHDYLNRIRNFPQLLEADINPEVLTTDENRLGFGLILSSLFPLSGQEDKKILAISKPFEYNPIYATPAFKAQFLDENGGMKAPDDLDYERISFDKMVHIYGMILNQFYGIKMNQFPPMIFKFRGNDGVNRHYQIELNSQFVRIVAKAPLPKLEDHSDFCTKAEPYQFELERIKELLPLDLFEFHGFIIMEANDLTVSQSVATLNEAVLKQDQVSAEEFMWIVEDSVKSLLNRGGLKVGLAVLQNISGRIIMSESRLAYSYLIRQLFTPGSDEPYHAIMEFLSNVKKPIFLKDLQKAGDELPLVNRVLDMGLQEIILYPLRHNGNLVGVLEICSFEKGKFDPLMLHTLDQLAPSLSLALNRQAENLDYKIKAIIRKNFTAIHPVVEWKFDEIALDYVLEEEEGKSPEIKPILFKDVYPLYAAVDVKNSSIERNRAIHDDFVIQLDRGKAILELAGKLHYLPLLDSLIDQIDEYKRRINLILLSEEEVRITEFFHRELEPTFLHLSETYDDLKGEVKAYFDGLDPQLEIVNQHRRAFEKSLQLINHTVGAFMDEQEMKIQQIFPHYFEKFKTDGIEYNIYIGQSLVKNQKFDKIYLKNLRLWQLQSLIEVFHLIEKKKPELESPLEITQLILAHSTPISISFRLDERKFDVEGAYNIRYEIMKKRIDKALVSGTQERLVQPGKIAIVYSQKREAKEYLDFINYLQNKGQLEDQIEELELEEMQGVHGLRAIRVSVTPKSNTTEDDLSKLISEGKEG</sequence>
<reference evidence="2 3" key="1">
    <citation type="submission" date="2016-10" db="EMBL/GenBank/DDBJ databases">
        <authorList>
            <person name="de Groot N.N."/>
        </authorList>
    </citation>
    <scope>NUCLEOTIDE SEQUENCE [LARGE SCALE GENOMIC DNA]</scope>
    <source>
        <strain evidence="2 3">DSM 23399</strain>
    </source>
</reference>
<dbReference type="EMBL" id="FOKK01000004">
    <property type="protein sequence ID" value="SFB10007.1"/>
    <property type="molecule type" value="Genomic_DNA"/>
</dbReference>
<dbReference type="Proteomes" id="UP000198790">
    <property type="component" value="Unassembled WGS sequence"/>
</dbReference>
<gene>
    <name evidence="2" type="ORF">SAMN04489723_104195</name>
</gene>
<evidence type="ECO:0000313" key="2">
    <source>
        <dbReference type="EMBL" id="SFB10007.1"/>
    </source>
</evidence>
<dbReference type="STRING" id="237018.SAMN04489723_104195"/>
<evidence type="ECO:0000259" key="1">
    <source>
        <dbReference type="Pfam" id="PF13185"/>
    </source>
</evidence>
<name>A0A1I0YB25_9BACT</name>
<evidence type="ECO:0000313" key="3">
    <source>
        <dbReference type="Proteomes" id="UP000198790"/>
    </source>
</evidence>
<proteinExistence type="predicted"/>
<protein>
    <submittedName>
        <fullName evidence="2">GAF domain-containing protein</fullName>
    </submittedName>
</protein>